<evidence type="ECO:0000313" key="3">
    <source>
        <dbReference type="Proteomes" id="UP000663671"/>
    </source>
</evidence>
<keyword evidence="1" id="KW-0812">Transmembrane</keyword>
<evidence type="ECO:0000313" key="2">
    <source>
        <dbReference type="EMBL" id="QSS63849.1"/>
    </source>
</evidence>
<protein>
    <submittedName>
        <fullName evidence="2">Uncharacterized protein</fullName>
    </submittedName>
</protein>
<feature type="transmembrane region" description="Helical" evidence="1">
    <location>
        <begin position="48"/>
        <end position="69"/>
    </location>
</feature>
<dbReference type="OrthoDB" id="3358048at2759"/>
<keyword evidence="1" id="KW-1133">Transmembrane helix</keyword>
<dbReference type="AlphaFoldDB" id="A0A8A1MD34"/>
<feature type="transmembrane region" description="Helical" evidence="1">
    <location>
        <begin position="154"/>
        <end position="171"/>
    </location>
</feature>
<accession>A0A8A1MD34</accession>
<evidence type="ECO:0000256" key="1">
    <source>
        <dbReference type="SAM" id="Phobius"/>
    </source>
</evidence>
<reference evidence="2" key="1">
    <citation type="submission" date="2021-01" db="EMBL/GenBank/DDBJ databases">
        <title>Chromosome-level genome assembly of a human fungal pathogen reveals clustering of transcriptionally co-regulated genes.</title>
        <authorList>
            <person name="Voorhies M."/>
            <person name="Cohen S."/>
            <person name="Shea T.P."/>
            <person name="Petrus S."/>
            <person name="Munoz J.F."/>
            <person name="Poplawski S."/>
            <person name="Goldman W.E."/>
            <person name="Michael T."/>
            <person name="Cuomo C.A."/>
            <person name="Sil A."/>
            <person name="Beyhan S."/>
        </authorList>
    </citation>
    <scope>NUCLEOTIDE SEQUENCE</scope>
    <source>
        <strain evidence="2">WU24</strain>
    </source>
</reference>
<name>A0A8A1MD34_AJECA</name>
<dbReference type="VEuPathDB" id="FungiDB:I7I51_00909"/>
<keyword evidence="1" id="KW-0472">Membrane</keyword>
<sequence length="193" mass="22342">MTSVNLRRTFRYPDSESEHETRGELDEEEQEAMIQKLLRQDEERNAQYTLIFTALPLASILLYLPYIFYSISTGSQRLLCILSIASLLSTAYIMKYIRLGRPDPEDELPRRDTGAEQWPMTLRQYLFAANTVICATLSVVAFSTENNSHNGDVFWALYLVPGSVFILIWGSRKIMMSIDIKELEYLRYEYKGA</sequence>
<gene>
    <name evidence="2" type="ORF">I7I51_00909</name>
</gene>
<feature type="transmembrane region" description="Helical" evidence="1">
    <location>
        <begin position="125"/>
        <end position="142"/>
    </location>
</feature>
<feature type="transmembrane region" description="Helical" evidence="1">
    <location>
        <begin position="75"/>
        <end position="94"/>
    </location>
</feature>
<proteinExistence type="predicted"/>
<organism evidence="2 3">
    <name type="scientific">Ajellomyces capsulatus</name>
    <name type="common">Darling's disease fungus</name>
    <name type="synonym">Histoplasma capsulatum</name>
    <dbReference type="NCBI Taxonomy" id="5037"/>
    <lineage>
        <taxon>Eukaryota</taxon>
        <taxon>Fungi</taxon>
        <taxon>Dikarya</taxon>
        <taxon>Ascomycota</taxon>
        <taxon>Pezizomycotina</taxon>
        <taxon>Eurotiomycetes</taxon>
        <taxon>Eurotiomycetidae</taxon>
        <taxon>Onygenales</taxon>
        <taxon>Ajellomycetaceae</taxon>
        <taxon>Histoplasma</taxon>
    </lineage>
</organism>
<dbReference type="EMBL" id="CP069114">
    <property type="protein sequence ID" value="QSS63849.1"/>
    <property type="molecule type" value="Genomic_DNA"/>
</dbReference>
<dbReference type="Proteomes" id="UP000663671">
    <property type="component" value="Chromosome 1"/>
</dbReference>